<dbReference type="SUPFAM" id="SSF53448">
    <property type="entry name" value="Nucleotide-diphospho-sugar transferases"/>
    <property type="match status" value="1"/>
</dbReference>
<dbReference type="PANTHER" id="PTHR43179">
    <property type="entry name" value="RHAMNOSYLTRANSFERASE WBBL"/>
    <property type="match status" value="1"/>
</dbReference>
<keyword evidence="3 6" id="KW-0808">Transferase</keyword>
<proteinExistence type="inferred from homology"/>
<dbReference type="SUPFAM" id="SSF51735">
    <property type="entry name" value="NAD(P)-binding Rossmann-fold domains"/>
    <property type="match status" value="1"/>
</dbReference>
<name>A0A2H3C4S5_9AGAR</name>
<dbReference type="Pfam" id="PF01370">
    <property type="entry name" value="Epimerase"/>
    <property type="match status" value="1"/>
</dbReference>
<dbReference type="Proteomes" id="UP000218334">
    <property type="component" value="Unassembled WGS sequence"/>
</dbReference>
<dbReference type="InterPro" id="IPR029044">
    <property type="entry name" value="Nucleotide-diphossugar_trans"/>
</dbReference>
<dbReference type="EMBL" id="KZ293420">
    <property type="protein sequence ID" value="PBK73328.1"/>
    <property type="molecule type" value="Genomic_DNA"/>
</dbReference>
<organism evidence="6 7">
    <name type="scientific">Armillaria solidipes</name>
    <dbReference type="NCBI Taxonomy" id="1076256"/>
    <lineage>
        <taxon>Eukaryota</taxon>
        <taxon>Fungi</taxon>
        <taxon>Dikarya</taxon>
        <taxon>Basidiomycota</taxon>
        <taxon>Agaricomycotina</taxon>
        <taxon>Agaricomycetes</taxon>
        <taxon>Agaricomycetidae</taxon>
        <taxon>Agaricales</taxon>
        <taxon>Marasmiineae</taxon>
        <taxon>Physalacriaceae</taxon>
        <taxon>Armillaria</taxon>
    </lineage>
</organism>
<dbReference type="Pfam" id="PF00535">
    <property type="entry name" value="Glycos_transf_2"/>
    <property type="match status" value="1"/>
</dbReference>
<evidence type="ECO:0000256" key="3">
    <source>
        <dbReference type="ARBA" id="ARBA00022679"/>
    </source>
</evidence>
<dbReference type="Gene3D" id="3.40.50.720">
    <property type="entry name" value="NAD(P)-binding Rossmann-like Domain"/>
    <property type="match status" value="1"/>
</dbReference>
<evidence type="ECO:0000313" key="7">
    <source>
        <dbReference type="Proteomes" id="UP000218334"/>
    </source>
</evidence>
<feature type="domain" description="Glycosyltransferase 2-like" evidence="4">
    <location>
        <begin position="617"/>
        <end position="725"/>
    </location>
</feature>
<gene>
    <name evidence="6" type="ORF">ARMSODRAFT_628374</name>
</gene>
<dbReference type="AlphaFoldDB" id="A0A2H3C4S5"/>
<dbReference type="Gene3D" id="3.90.25.10">
    <property type="entry name" value="UDP-galactose 4-epimerase, domain 1"/>
    <property type="match status" value="1"/>
</dbReference>
<dbReference type="STRING" id="1076256.A0A2H3C4S5"/>
<keyword evidence="7" id="KW-1185">Reference proteome</keyword>
<dbReference type="InterPro" id="IPR001173">
    <property type="entry name" value="Glyco_trans_2-like"/>
</dbReference>
<feature type="domain" description="NAD-dependent epimerase/dehydratase" evidence="5">
    <location>
        <begin position="5"/>
        <end position="254"/>
    </location>
</feature>
<reference evidence="7" key="1">
    <citation type="journal article" date="2017" name="Nat. Ecol. Evol.">
        <title>Genome expansion and lineage-specific genetic innovations in the forest pathogenic fungi Armillaria.</title>
        <authorList>
            <person name="Sipos G."/>
            <person name="Prasanna A.N."/>
            <person name="Walter M.C."/>
            <person name="O'Connor E."/>
            <person name="Balint B."/>
            <person name="Krizsan K."/>
            <person name="Kiss B."/>
            <person name="Hess J."/>
            <person name="Varga T."/>
            <person name="Slot J."/>
            <person name="Riley R."/>
            <person name="Boka B."/>
            <person name="Rigling D."/>
            <person name="Barry K."/>
            <person name="Lee J."/>
            <person name="Mihaltcheva S."/>
            <person name="LaButti K."/>
            <person name="Lipzen A."/>
            <person name="Waldron R."/>
            <person name="Moloney N.M."/>
            <person name="Sperisen C."/>
            <person name="Kredics L."/>
            <person name="Vagvoelgyi C."/>
            <person name="Patrignani A."/>
            <person name="Fitzpatrick D."/>
            <person name="Nagy I."/>
            <person name="Doyle S."/>
            <person name="Anderson J.B."/>
            <person name="Grigoriev I.V."/>
            <person name="Gueldener U."/>
            <person name="Muensterkoetter M."/>
            <person name="Nagy L.G."/>
        </authorList>
    </citation>
    <scope>NUCLEOTIDE SEQUENCE [LARGE SCALE GENOMIC DNA]</scope>
    <source>
        <strain evidence="7">28-4</strain>
    </source>
</reference>
<dbReference type="GO" id="GO:0016757">
    <property type="term" value="F:glycosyltransferase activity"/>
    <property type="evidence" value="ECO:0007669"/>
    <property type="project" value="UniProtKB-KW"/>
</dbReference>
<accession>A0A2H3C4S5</accession>
<dbReference type="InterPro" id="IPR001509">
    <property type="entry name" value="Epimerase_deHydtase"/>
</dbReference>
<keyword evidence="2" id="KW-0328">Glycosyltransferase</keyword>
<protein>
    <submittedName>
        <fullName evidence="6">Glycosyltransferase family 2 protein</fullName>
    </submittedName>
</protein>
<dbReference type="InterPro" id="IPR036291">
    <property type="entry name" value="NAD(P)-bd_dom_sf"/>
</dbReference>
<comment type="similarity">
    <text evidence="1">Belongs to the glycosyltransferase 2 family.</text>
</comment>
<evidence type="ECO:0000256" key="2">
    <source>
        <dbReference type="ARBA" id="ARBA00022676"/>
    </source>
</evidence>
<dbReference type="Gene3D" id="3.90.550.10">
    <property type="entry name" value="Spore Coat Polysaccharide Biosynthesis Protein SpsA, Chain A"/>
    <property type="match status" value="1"/>
</dbReference>
<evidence type="ECO:0000256" key="1">
    <source>
        <dbReference type="ARBA" id="ARBA00006739"/>
    </source>
</evidence>
<evidence type="ECO:0000259" key="4">
    <source>
        <dbReference type="Pfam" id="PF00535"/>
    </source>
</evidence>
<dbReference type="PANTHER" id="PTHR43179:SF12">
    <property type="entry name" value="GALACTOFURANOSYLTRANSFERASE GLFT2"/>
    <property type="match status" value="1"/>
</dbReference>
<dbReference type="CDD" id="cd00761">
    <property type="entry name" value="Glyco_tranf_GTA_type"/>
    <property type="match status" value="1"/>
</dbReference>
<evidence type="ECO:0000259" key="5">
    <source>
        <dbReference type="Pfam" id="PF01370"/>
    </source>
</evidence>
<evidence type="ECO:0000313" key="6">
    <source>
        <dbReference type="EMBL" id="PBK73328.1"/>
    </source>
</evidence>
<sequence>MKDPILVTGGFGFIGSAVARRLLQEGHVVHVVDIHGPLPDHTNICTDYLIGDLRDPEVCSKVVRDCKTVLHFAANMGGMGAIHDANDFAIYKDNHLMTLHLLSASIDAAVECFFFASSACVYPSTISSKGDISLREGDVWSKGLYPNPQGLYGFDKLNTELILSYFSHKLSIRIARFHNIFGPGGAWFNGREKAPAALLRKAFVAKHVIKPGSKARFEIWGDGSQRRSFLYIDDCVEGILALLRSDHTEPVNIGSDHAVTIKALAHLALDCAKVMPDDVLFEYQTERPLGVAARNSNNDTALTVLHPWKPRVSLEEGMRRTGVWIASQLDTVLQRADSAKVLDRLGSSTVVNLRTAVTFAILLPITSRGTESEVQCLDNLRCFADSLVRTTWRDVFLPDAETSFGIKIILAIDYDDTFLVKGNKAEAILRSFGLDVSTIICHQPRGHVCSLWRHCARTAYNDPTVTYFVLMGDDIEILDEGWMAKIHSSFLSISRERGTPFGFGCVAFKDLSFPGMPTFPVVHRTHLDIFSGEVIPEIFVNQDGDPFLFQLYRRWGCSLMLEDVTLQNSLGGSGDARYAKLSTPSWSFQTLDRAVDVARQWLQVRSPNVQAKLAVDVVVPSFRVDVPLLERILALRPSPTASTMFVIIIDDPRSSAIDVLQKKYGHRVDVRIRVNASNLGASASRNRGMDESSGDWIIYLDDDIEPNPDLISHAETHIRAHPNAAGFVGNVHFPPPDSIFTSAVHLSGVTYFWNIAEKIKDDLPWGVTANLVSRRVNDGVQFDLRFPKTGGGEDIDFCARKKEMSRSGEGFYSAPDVTVMHPWWSNGRRSYWRFYGWGFGDSSLIGMYPQFVSWDYAPNSPELLLCAAFISSSGIVFRQLAPFWMGLKLAVIVLLVNFLHDLYRRLWAEQFDEASMPAKLGERHLVQGSARVIAILESTLIRMSSEAGKTVGLLKQGKWYYLGKRFDWFTGRWGDGPKRNERKNSLQRFILVVLIYTAWVNI</sequence>